<keyword evidence="5" id="KW-1185">Reference proteome</keyword>
<accession>A0A926Q411</accession>
<dbReference type="Pfam" id="PF05426">
    <property type="entry name" value="Alginate_lyase"/>
    <property type="match status" value="1"/>
</dbReference>
<feature type="domain" description="Alginate lyase" evidence="3">
    <location>
        <begin position="86"/>
        <end position="363"/>
    </location>
</feature>
<protein>
    <submittedName>
        <fullName evidence="4">Alginate lyase family protein</fullName>
    </submittedName>
</protein>
<dbReference type="Gene3D" id="1.50.10.100">
    <property type="entry name" value="Chondroitin AC/alginate lyase"/>
    <property type="match status" value="1"/>
</dbReference>
<reference evidence="4 5" key="1">
    <citation type="submission" date="2020-09" db="EMBL/GenBank/DDBJ databases">
        <title>Sinomicrobium weinanense sp. nov., a halophilic bacteria isolated from saline-alkali soil.</title>
        <authorList>
            <person name="Wu P."/>
            <person name="Ren H."/>
            <person name="Mei Y."/>
            <person name="Liang Y."/>
            <person name="Chen Z."/>
        </authorList>
    </citation>
    <scope>NUCLEOTIDE SEQUENCE [LARGE SCALE GENOMIC DNA]</scope>
    <source>
        <strain evidence="4 5">FJxs</strain>
    </source>
</reference>
<evidence type="ECO:0000313" key="4">
    <source>
        <dbReference type="EMBL" id="MBC9798128.1"/>
    </source>
</evidence>
<dbReference type="SUPFAM" id="SSF48230">
    <property type="entry name" value="Chondroitin AC/alginate lyase"/>
    <property type="match status" value="1"/>
</dbReference>
<proteinExistence type="predicted"/>
<dbReference type="AlphaFoldDB" id="A0A926Q411"/>
<dbReference type="RefSeq" id="WP_187967255.1">
    <property type="nucleotide sequence ID" value="NZ_JACVDC010000091.1"/>
</dbReference>
<comment type="caution">
    <text evidence="4">The sequence shown here is derived from an EMBL/GenBank/DDBJ whole genome shotgun (WGS) entry which is preliminary data.</text>
</comment>
<name>A0A926Q411_9FLAO</name>
<dbReference type="Proteomes" id="UP000653730">
    <property type="component" value="Unassembled WGS sequence"/>
</dbReference>
<dbReference type="InterPro" id="IPR008397">
    <property type="entry name" value="Alginate_lyase_dom"/>
</dbReference>
<evidence type="ECO:0000259" key="3">
    <source>
        <dbReference type="Pfam" id="PF05426"/>
    </source>
</evidence>
<evidence type="ECO:0000256" key="1">
    <source>
        <dbReference type="ARBA" id="ARBA00022729"/>
    </source>
</evidence>
<dbReference type="InterPro" id="IPR008929">
    <property type="entry name" value="Chondroitin_lyas"/>
</dbReference>
<sequence length="388" mass="45421">MRLKKRKKWINSLIILWLLLLVNKAYTQEENKFLLLDQEMTDIIRLKNKGLFSRLSSSLNKEEKIKSILKNADKALKRKIHAPADKEDVPPNGDKREFYSVAPYYWPNPNTKDGFPYIHKDGKTNPERSNPKKDDIYMRQFCFDVRALGLAYYHTKDERYAKKAAQLGRLWFIDKDKSLRPRFKYGQIVPGRKAKGRSMVFIDTQHLIKAIDGILLIEGSDSWSKKDTEEIKKWFSELLTWMLTSKIGMQGMTQSNNIGASYDMQVIAYAIFTGQDSIAKMIVNEKVIPRIDTQISDNGQQPFELRRTEPWRYSVANLNLLFNIAHMADKVDIDLWNYKTPQGKSIKKAYEWLLPYAKGNKKWIRKGNVDPTKDKQFKKLQRKASQHY</sequence>
<organism evidence="4 5">
    <name type="scientific">Sinomicrobium weinanense</name>
    <dbReference type="NCBI Taxonomy" id="2842200"/>
    <lineage>
        <taxon>Bacteria</taxon>
        <taxon>Pseudomonadati</taxon>
        <taxon>Bacteroidota</taxon>
        <taxon>Flavobacteriia</taxon>
        <taxon>Flavobacteriales</taxon>
        <taxon>Flavobacteriaceae</taxon>
        <taxon>Sinomicrobium</taxon>
    </lineage>
</organism>
<evidence type="ECO:0000313" key="5">
    <source>
        <dbReference type="Proteomes" id="UP000653730"/>
    </source>
</evidence>
<evidence type="ECO:0000256" key="2">
    <source>
        <dbReference type="ARBA" id="ARBA00023239"/>
    </source>
</evidence>
<dbReference type="EMBL" id="JACVDC010000091">
    <property type="protein sequence ID" value="MBC9798128.1"/>
    <property type="molecule type" value="Genomic_DNA"/>
</dbReference>
<gene>
    <name evidence="4" type="ORF">IBL28_19310</name>
</gene>
<keyword evidence="2 4" id="KW-0456">Lyase</keyword>
<dbReference type="GO" id="GO:0042597">
    <property type="term" value="C:periplasmic space"/>
    <property type="evidence" value="ECO:0007669"/>
    <property type="project" value="InterPro"/>
</dbReference>
<dbReference type="GO" id="GO:0016829">
    <property type="term" value="F:lyase activity"/>
    <property type="evidence" value="ECO:0007669"/>
    <property type="project" value="UniProtKB-KW"/>
</dbReference>
<keyword evidence="1" id="KW-0732">Signal</keyword>